<dbReference type="PANTHER" id="PTHR47336">
    <property type="entry name" value="TRANSCRIPTION FACTOR HMS1-RELATED"/>
    <property type="match status" value="1"/>
</dbReference>
<feature type="compositionally biased region" description="Low complexity" evidence="1">
    <location>
        <begin position="661"/>
        <end position="677"/>
    </location>
</feature>
<dbReference type="InterPro" id="IPR011598">
    <property type="entry name" value="bHLH_dom"/>
</dbReference>
<sequence length="1265" mass="134222">MDSPGTGPPDEAQAGSREVPAAMSPADANPFLFNPNYGLPTSFLDGTDLSTYSHIVDALCQAQQQQQQQHLALGTGFGGNHHHPTLPLTPLPALPSSHDFNFALTPTTPGFHASMQDLLLSPHADTFGLFGGHGAALAGYPAPHHSFSSPAGTLATMSYAGTAEGSMSPTGTVVPGDLTSTALLDDLLSMSTGPSTSSPSTSTTTATVASPAHSEPRKTALPLTGDKRPPADANPAQGPAADAGAKKQKKTPVRAPSKRTRKRTAPPSPPLSPPQGESALSSPPPVGPSASVGPRKELAPAWGLQTSSPAPAPVNTLRPLAAATLPVDPNTLVDGPPGAPPVRNQRRIAHNAIERRYRNNINDRIRELKDSIPALVHVQQIKDEENQATAATAQEPPLRESKTLKNTKNLPKEVDGIAPAAKLNKATVLRKATEYVWHLRRANDRLRRQVEALHVLATTHVPDADSRLLQIQQSSQAHADAYILQLQTSLALADEYGEEQALTPPHSTASGSPPAHTLTEPVPSSALSTSSSSDSDGGSGTDMAPAHAVDARGPPGPTRPTGFPGRALLGGLLCASFFLAAPHGHGDTHEHRTLSALPFVGQLSHYAGHAVHLGDLFRWLRVILFVTCLAGLLFYDDWFGRDRRAKAARTWRVRYGSTTTASTTTTTTDVHPSGTTTVAGSTEGTSRRSRIRPAKTIIGVAYAQQLHGVSELSGTPLPRSYHTMALRLAGELTRLIAPRACLPEAHALDLSRGWLRLSELQLFHEDVALPSVMKLYTWLRAVGLGATAPGFDPAQAWLVAAMHVHKSVAIRYLRNLAVRRVWGWALASRRATPVVTVPAWDWFLTAPEARTFFVDGDWKPFTRSSGHTVEWPRLRLIFADPTDPLRTCATLFALNRTRAQLDYYLRADDQGDSTITTTVLTDLLGHVRTGGPDGADDTALLLQWYLNVALAVVAHKAGRAAECEGFLARTLDLARAIHQRHRSGATGLSQLERRYVRLCQEITYLSLLPAVLAARGEFDRARQICAALPARLAHRRALELRVLGTAAGGSADLSPVDVDASLEKVLREQRRGTSLSMLLVSLSPAASTESSVPAAANAASSAAASASTSSTFFAPAASSLPLGGSAVTERRPGDSRAIRVLYQYTSDIERRLEFLVGNLVMDAQYRCWHANSSALVPSAAVAPSREDLTGAATGSLPPVTSAAVSSAPALLAAHSAPVAALLHHLAYLRPLAAGVCPPAVSASYLDLYEQMARTVLSASSPVVGL</sequence>
<name>A0A9W8DL53_9FUNG</name>
<dbReference type="InterPro" id="IPR052099">
    <property type="entry name" value="Regulatory_TF_Diverse"/>
</dbReference>
<dbReference type="GO" id="GO:0046983">
    <property type="term" value="F:protein dimerization activity"/>
    <property type="evidence" value="ECO:0007669"/>
    <property type="project" value="InterPro"/>
</dbReference>
<gene>
    <name evidence="3" type="ORF">IWQ60_009437</name>
</gene>
<proteinExistence type="predicted"/>
<dbReference type="EMBL" id="JANBPT010000788">
    <property type="protein sequence ID" value="KAJ1912937.1"/>
    <property type="molecule type" value="Genomic_DNA"/>
</dbReference>
<evidence type="ECO:0000313" key="3">
    <source>
        <dbReference type="EMBL" id="KAJ1912937.1"/>
    </source>
</evidence>
<dbReference type="AlphaFoldDB" id="A0A9W8DL53"/>
<reference evidence="3" key="1">
    <citation type="submission" date="2022-07" db="EMBL/GenBank/DDBJ databases">
        <title>Phylogenomic reconstructions and comparative analyses of Kickxellomycotina fungi.</title>
        <authorList>
            <person name="Reynolds N.K."/>
            <person name="Stajich J.E."/>
            <person name="Barry K."/>
            <person name="Grigoriev I.V."/>
            <person name="Crous P."/>
            <person name="Smith M.E."/>
        </authorList>
    </citation>
    <scope>NUCLEOTIDE SEQUENCE</scope>
    <source>
        <strain evidence="3">RSA 861</strain>
    </source>
</reference>
<feature type="compositionally biased region" description="Low complexity" evidence="1">
    <location>
        <begin position="524"/>
        <end position="536"/>
    </location>
</feature>
<feature type="compositionally biased region" description="Low complexity" evidence="1">
    <location>
        <begin position="188"/>
        <end position="213"/>
    </location>
</feature>
<organism evidence="3 4">
    <name type="scientific">Tieghemiomyces parasiticus</name>
    <dbReference type="NCBI Taxonomy" id="78921"/>
    <lineage>
        <taxon>Eukaryota</taxon>
        <taxon>Fungi</taxon>
        <taxon>Fungi incertae sedis</taxon>
        <taxon>Zoopagomycota</taxon>
        <taxon>Kickxellomycotina</taxon>
        <taxon>Dimargaritomycetes</taxon>
        <taxon>Dimargaritales</taxon>
        <taxon>Dimargaritaceae</taxon>
        <taxon>Tieghemiomyces</taxon>
    </lineage>
</organism>
<keyword evidence="4" id="KW-1185">Reference proteome</keyword>
<accession>A0A9W8DL53</accession>
<feature type="region of interest" description="Disordered" evidence="1">
    <location>
        <begin position="1"/>
        <end position="27"/>
    </location>
</feature>
<dbReference type="PROSITE" id="PS50888">
    <property type="entry name" value="BHLH"/>
    <property type="match status" value="1"/>
</dbReference>
<feature type="compositionally biased region" description="Basic residues" evidence="1">
    <location>
        <begin position="246"/>
        <end position="264"/>
    </location>
</feature>
<comment type="caution">
    <text evidence="3">The sequence shown here is derived from an EMBL/GenBank/DDBJ whole genome shotgun (WGS) entry which is preliminary data.</text>
</comment>
<feature type="region of interest" description="Disordered" evidence="1">
    <location>
        <begin position="498"/>
        <end position="563"/>
    </location>
</feature>
<protein>
    <recommendedName>
        <fullName evidence="2">BHLH domain-containing protein</fullName>
    </recommendedName>
</protein>
<dbReference type="Proteomes" id="UP001150569">
    <property type="component" value="Unassembled WGS sequence"/>
</dbReference>
<evidence type="ECO:0000313" key="4">
    <source>
        <dbReference type="Proteomes" id="UP001150569"/>
    </source>
</evidence>
<evidence type="ECO:0000259" key="2">
    <source>
        <dbReference type="PROSITE" id="PS50888"/>
    </source>
</evidence>
<dbReference type="Pfam" id="PF00010">
    <property type="entry name" value="HLH"/>
    <property type="match status" value="1"/>
</dbReference>
<dbReference type="OrthoDB" id="2133190at2759"/>
<dbReference type="Gene3D" id="4.10.280.10">
    <property type="entry name" value="Helix-loop-helix DNA-binding domain"/>
    <property type="match status" value="1"/>
</dbReference>
<dbReference type="SMART" id="SM00353">
    <property type="entry name" value="HLH"/>
    <property type="match status" value="1"/>
</dbReference>
<dbReference type="InterPro" id="IPR036638">
    <property type="entry name" value="HLH_DNA-bd_sf"/>
</dbReference>
<dbReference type="SUPFAM" id="SSF47459">
    <property type="entry name" value="HLH, helix-loop-helix DNA-binding domain"/>
    <property type="match status" value="1"/>
</dbReference>
<feature type="region of interest" description="Disordered" evidence="1">
    <location>
        <begin position="661"/>
        <end position="686"/>
    </location>
</feature>
<feature type="domain" description="BHLH" evidence="2">
    <location>
        <begin position="345"/>
        <end position="439"/>
    </location>
</feature>
<feature type="region of interest" description="Disordered" evidence="1">
    <location>
        <begin position="188"/>
        <end position="295"/>
    </location>
</feature>
<evidence type="ECO:0000256" key="1">
    <source>
        <dbReference type="SAM" id="MobiDB-lite"/>
    </source>
</evidence>
<dbReference type="PANTHER" id="PTHR47336:SF2">
    <property type="entry name" value="TRANSCRIPTION FACTOR HMS1-RELATED"/>
    <property type="match status" value="1"/>
</dbReference>